<dbReference type="InterPro" id="IPR011658">
    <property type="entry name" value="PA14_dom"/>
</dbReference>
<dbReference type="PROSITE" id="PS51820">
    <property type="entry name" value="PA14"/>
    <property type="match status" value="1"/>
</dbReference>
<dbReference type="Pfam" id="PF07691">
    <property type="entry name" value="PA14"/>
    <property type="match status" value="1"/>
</dbReference>
<evidence type="ECO:0000256" key="1">
    <source>
        <dbReference type="SAM" id="MobiDB-lite"/>
    </source>
</evidence>
<feature type="region of interest" description="Disordered" evidence="1">
    <location>
        <begin position="336"/>
        <end position="358"/>
    </location>
</feature>
<protein>
    <recommendedName>
        <fullName evidence="2">PA14 domain-containing protein</fullName>
    </recommendedName>
</protein>
<dbReference type="SUPFAM" id="SSF56988">
    <property type="entry name" value="Anthrax protective antigen"/>
    <property type="match status" value="1"/>
</dbReference>
<reference evidence="3" key="1">
    <citation type="submission" date="2021-01" db="EMBL/GenBank/DDBJ databases">
        <authorList>
            <person name="Corre E."/>
            <person name="Pelletier E."/>
            <person name="Niang G."/>
            <person name="Scheremetjew M."/>
            <person name="Finn R."/>
            <person name="Kale V."/>
            <person name="Holt S."/>
            <person name="Cochrane G."/>
            <person name="Meng A."/>
            <person name="Brown T."/>
            <person name="Cohen L."/>
        </authorList>
    </citation>
    <scope>NUCLEOTIDE SEQUENCE</scope>
    <source>
        <strain evidence="3">CCMP325</strain>
    </source>
</reference>
<feature type="domain" description="PA14" evidence="2">
    <location>
        <begin position="40"/>
        <end position="190"/>
    </location>
</feature>
<proteinExistence type="predicted"/>
<dbReference type="AlphaFoldDB" id="A0A7S0E7L5"/>
<organism evidence="3">
    <name type="scientific">Hanusia phi</name>
    <dbReference type="NCBI Taxonomy" id="3032"/>
    <lineage>
        <taxon>Eukaryota</taxon>
        <taxon>Cryptophyceae</taxon>
        <taxon>Pyrenomonadales</taxon>
        <taxon>Geminigeraceae</taxon>
        <taxon>Hanusia</taxon>
    </lineage>
</organism>
<evidence type="ECO:0000259" key="2">
    <source>
        <dbReference type="PROSITE" id="PS51820"/>
    </source>
</evidence>
<dbReference type="EMBL" id="HBEO01009360">
    <property type="protein sequence ID" value="CAD8476852.1"/>
    <property type="molecule type" value="Transcribed_RNA"/>
</dbReference>
<dbReference type="InterPro" id="IPR037524">
    <property type="entry name" value="PA14/GLEYA"/>
</dbReference>
<accession>A0A7S0E7L5</accession>
<sequence length="358" mass="40675">MIKYYDECCGEQLKATYAGPDTWQIQELIPSASPQKPKLPAQSKWTMRLYSAPWNLQSVPDLAWVQFLGQATCPNVDFDRVEELDQYIANVPREDMVGAWYGKIEIRQAGSYDFCLSSNDGSKMYYDDQLIVDNDGPHGERKKCATLGDVKAGKHKVSILWFTNDANYAIRATYKGPDTFGSESFLGSTEEWAPAMVKQSKWHAWIYEYKNKRNTVPDFDSDELKLKEEGIVPFINFKSSSEWRTFLKNAPWNKVAWLIKGRVPVTKPGKYLVCSLSTYGSLVYIDNKMVVNNDGENKDKEICSFVTLETKTYDVVVKGYSDNSWMTQVLSYSGPDTDDKKVLMDANGDPATTKTDDK</sequence>
<dbReference type="SMART" id="SM00758">
    <property type="entry name" value="PA14"/>
    <property type="match status" value="2"/>
</dbReference>
<gene>
    <name evidence="3" type="ORF">HPHI1048_LOCUS6545</name>
</gene>
<evidence type="ECO:0000313" key="3">
    <source>
        <dbReference type="EMBL" id="CAD8476852.1"/>
    </source>
</evidence>
<name>A0A7S0E7L5_9CRYP</name>
<dbReference type="Gene3D" id="3.90.182.10">
    <property type="entry name" value="Toxin - Anthrax Protective Antigen,domain 1"/>
    <property type="match status" value="1"/>
</dbReference>